<proteinExistence type="predicted"/>
<reference evidence="2" key="1">
    <citation type="submission" date="2016-11" db="UniProtKB">
        <authorList>
            <consortium name="WormBaseParasite"/>
        </authorList>
    </citation>
    <scope>IDENTIFICATION</scope>
    <source>
        <strain evidence="2">KR3021</strain>
    </source>
</reference>
<evidence type="ECO:0000313" key="1">
    <source>
        <dbReference type="Proteomes" id="UP000095286"/>
    </source>
</evidence>
<accession>A0AC35UFC3</accession>
<evidence type="ECO:0000313" key="2">
    <source>
        <dbReference type="WBParaSite" id="RSKR_0001065200.1"/>
    </source>
</evidence>
<protein>
    <submittedName>
        <fullName evidence="2">FMRFamide-related neuropeptides-like</fullName>
    </submittedName>
</protein>
<organism evidence="1 2">
    <name type="scientific">Rhabditophanes sp. KR3021</name>
    <dbReference type="NCBI Taxonomy" id="114890"/>
    <lineage>
        <taxon>Eukaryota</taxon>
        <taxon>Metazoa</taxon>
        <taxon>Ecdysozoa</taxon>
        <taxon>Nematoda</taxon>
        <taxon>Chromadorea</taxon>
        <taxon>Rhabditida</taxon>
        <taxon>Tylenchina</taxon>
        <taxon>Panagrolaimomorpha</taxon>
        <taxon>Strongyloidoidea</taxon>
        <taxon>Alloionematidae</taxon>
        <taxon>Rhabditophanes</taxon>
    </lineage>
</organism>
<dbReference type="WBParaSite" id="RSKR_0001065200.1">
    <property type="protein sequence ID" value="RSKR_0001065200.1"/>
    <property type="gene ID" value="RSKR_0001065200"/>
</dbReference>
<dbReference type="Proteomes" id="UP000095286">
    <property type="component" value="Unplaced"/>
</dbReference>
<name>A0AC35UFC3_9BILA</name>
<sequence length="128" mass="14778">MISRFTSNLRGLGMIIVVFCLVIGQVSTFMLPLKSRNPFGTVEYADSEEFSNGAEFIKNLENYSKLLEMQQDPTHTPFKRNFSFMPARGKKTQQDVFSFYGSRGKRAFSRAFPNAFRKEHFGHNKETF</sequence>